<dbReference type="SUPFAM" id="SSF57667">
    <property type="entry name" value="beta-beta-alpha zinc fingers"/>
    <property type="match status" value="5"/>
</dbReference>
<dbReference type="InterPro" id="IPR013087">
    <property type="entry name" value="Znf_C2H2_type"/>
</dbReference>
<evidence type="ECO:0000256" key="11">
    <source>
        <dbReference type="PROSITE-ProRule" id="PRU00042"/>
    </source>
</evidence>
<evidence type="ECO:0000313" key="15">
    <source>
        <dbReference type="EMBL" id="KAK7929112.1"/>
    </source>
</evidence>
<evidence type="ECO:0000256" key="8">
    <source>
        <dbReference type="ARBA" id="ARBA00023125"/>
    </source>
</evidence>
<evidence type="ECO:0000256" key="13">
    <source>
        <dbReference type="SAM" id="MobiDB-lite"/>
    </source>
</evidence>
<feature type="domain" description="C2H2-type" evidence="14">
    <location>
        <begin position="364"/>
        <end position="391"/>
    </location>
</feature>
<dbReference type="PROSITE" id="PS00028">
    <property type="entry name" value="ZINC_FINGER_C2H2_1"/>
    <property type="match status" value="7"/>
</dbReference>
<organism evidence="15 16">
    <name type="scientific">Mugilogobius chulae</name>
    <name type="common">yellowstripe goby</name>
    <dbReference type="NCBI Taxonomy" id="88201"/>
    <lineage>
        <taxon>Eukaryota</taxon>
        <taxon>Metazoa</taxon>
        <taxon>Chordata</taxon>
        <taxon>Craniata</taxon>
        <taxon>Vertebrata</taxon>
        <taxon>Euteleostomi</taxon>
        <taxon>Actinopterygii</taxon>
        <taxon>Neopterygii</taxon>
        <taxon>Teleostei</taxon>
        <taxon>Neoteleostei</taxon>
        <taxon>Acanthomorphata</taxon>
        <taxon>Gobiaria</taxon>
        <taxon>Gobiiformes</taxon>
        <taxon>Gobioidei</taxon>
        <taxon>Gobiidae</taxon>
        <taxon>Gobionellinae</taxon>
        <taxon>Mugilogobius</taxon>
    </lineage>
</organism>
<proteinExistence type="inferred from homology"/>
<dbReference type="InterPro" id="IPR050331">
    <property type="entry name" value="Zinc_finger"/>
</dbReference>
<gene>
    <name evidence="15" type="ORF">WMY93_005507</name>
</gene>
<name>A0AAW0PJZ3_9GOBI</name>
<dbReference type="InterPro" id="IPR036236">
    <property type="entry name" value="Znf_C2H2_sf"/>
</dbReference>
<feature type="domain" description="C2H2-type" evidence="14">
    <location>
        <begin position="771"/>
        <end position="798"/>
    </location>
</feature>
<feature type="domain" description="C2H2-type" evidence="14">
    <location>
        <begin position="444"/>
        <end position="471"/>
    </location>
</feature>
<dbReference type="GO" id="GO:0008270">
    <property type="term" value="F:zinc ion binding"/>
    <property type="evidence" value="ECO:0007669"/>
    <property type="project" value="UniProtKB-KW"/>
</dbReference>
<feature type="domain" description="C2H2-type" evidence="14">
    <location>
        <begin position="743"/>
        <end position="770"/>
    </location>
</feature>
<feature type="domain" description="C2H2-type" evidence="14">
    <location>
        <begin position="500"/>
        <end position="527"/>
    </location>
</feature>
<keyword evidence="7" id="KW-0805">Transcription regulation</keyword>
<keyword evidence="9" id="KW-0804">Transcription</keyword>
<feature type="coiled-coil region" evidence="12">
    <location>
        <begin position="39"/>
        <end position="66"/>
    </location>
</feature>
<feature type="domain" description="C2H2-type" evidence="14">
    <location>
        <begin position="799"/>
        <end position="824"/>
    </location>
</feature>
<keyword evidence="16" id="KW-1185">Reference proteome</keyword>
<keyword evidence="10" id="KW-0539">Nucleus</keyword>
<evidence type="ECO:0000256" key="4">
    <source>
        <dbReference type="ARBA" id="ARBA00022737"/>
    </source>
</evidence>
<dbReference type="GO" id="GO:0010468">
    <property type="term" value="P:regulation of gene expression"/>
    <property type="evidence" value="ECO:0007669"/>
    <property type="project" value="TreeGrafter"/>
</dbReference>
<evidence type="ECO:0000256" key="9">
    <source>
        <dbReference type="ARBA" id="ARBA00023163"/>
    </source>
</evidence>
<dbReference type="PANTHER" id="PTHR16515">
    <property type="entry name" value="PR DOMAIN ZINC FINGER PROTEIN"/>
    <property type="match status" value="1"/>
</dbReference>
<evidence type="ECO:0000313" key="16">
    <source>
        <dbReference type="Proteomes" id="UP001460270"/>
    </source>
</evidence>
<dbReference type="PROSITE" id="PS50157">
    <property type="entry name" value="ZINC_FINGER_C2H2_2"/>
    <property type="match status" value="8"/>
</dbReference>
<evidence type="ECO:0000256" key="10">
    <source>
        <dbReference type="ARBA" id="ARBA00023242"/>
    </source>
</evidence>
<feature type="region of interest" description="Disordered" evidence="13">
    <location>
        <begin position="264"/>
        <end position="290"/>
    </location>
</feature>
<dbReference type="GO" id="GO:0003677">
    <property type="term" value="F:DNA binding"/>
    <property type="evidence" value="ECO:0007669"/>
    <property type="project" value="UniProtKB-KW"/>
</dbReference>
<dbReference type="EMBL" id="JBBPFD010000004">
    <property type="protein sequence ID" value="KAK7929112.1"/>
    <property type="molecule type" value="Genomic_DNA"/>
</dbReference>
<dbReference type="PANTHER" id="PTHR16515:SF66">
    <property type="entry name" value="C2H2-TYPE DOMAIN-CONTAINING PROTEIN"/>
    <property type="match status" value="1"/>
</dbReference>
<feature type="compositionally biased region" description="Polar residues" evidence="13">
    <location>
        <begin position="165"/>
        <end position="174"/>
    </location>
</feature>
<feature type="domain" description="C2H2-type" evidence="14">
    <location>
        <begin position="472"/>
        <end position="499"/>
    </location>
</feature>
<keyword evidence="8" id="KW-0238">DNA-binding</keyword>
<dbReference type="Pfam" id="PF12874">
    <property type="entry name" value="zf-met"/>
    <property type="match status" value="1"/>
</dbReference>
<evidence type="ECO:0000256" key="2">
    <source>
        <dbReference type="ARBA" id="ARBA00006991"/>
    </source>
</evidence>
<keyword evidence="6" id="KW-0862">Zinc</keyword>
<keyword evidence="5 11" id="KW-0863">Zinc-finger</keyword>
<dbReference type="FunFam" id="3.30.160.60:FF:000358">
    <property type="entry name" value="zinc finger protein 24"/>
    <property type="match status" value="1"/>
</dbReference>
<evidence type="ECO:0000256" key="1">
    <source>
        <dbReference type="ARBA" id="ARBA00004123"/>
    </source>
</evidence>
<keyword evidence="4" id="KW-0677">Repeat</keyword>
<evidence type="ECO:0000256" key="3">
    <source>
        <dbReference type="ARBA" id="ARBA00022723"/>
    </source>
</evidence>
<feature type="region of interest" description="Disordered" evidence="13">
    <location>
        <begin position="608"/>
        <end position="638"/>
    </location>
</feature>
<feature type="region of interest" description="Disordered" evidence="13">
    <location>
        <begin position="70"/>
        <end position="174"/>
    </location>
</feature>
<keyword evidence="12" id="KW-0175">Coiled coil</keyword>
<dbReference type="FunFam" id="3.30.160.60:FF:000065">
    <property type="entry name" value="B-cell CLL/lymphoma 6, member B"/>
    <property type="match status" value="1"/>
</dbReference>
<dbReference type="Proteomes" id="UP001460270">
    <property type="component" value="Unassembled WGS sequence"/>
</dbReference>
<dbReference type="AlphaFoldDB" id="A0AAW0PJZ3"/>
<evidence type="ECO:0000256" key="7">
    <source>
        <dbReference type="ARBA" id="ARBA00023015"/>
    </source>
</evidence>
<sequence length="824" mass="92179">MAETAVAFQSQLSGVLDALFKAAMFEITRLVEDSFLEEVSRCREQVDSLKRKLKTSENRRKQREADINKGCINCGGSKAGHQSNEKTTEVQTEANVKQESEMTADVNSPHIEEEIKCESTNSPEASLSTCAQSKKINKGKRATDLQDLPELDERDSKDDSEPSIPGSSSQLSDSKYQLNWETHFDQKCQTGQNGGTDYSSEPLFQNRFGMDDLDSLNASYDDANVIGIDHAAGAAADAVTDAAAAAATDDDDDDLVYMGPYDNVKRSTADEQQTSKTDERKGISRAWSSPKTSTDLDCLLINEDGHLQAPQNIHSDPNISDEFNRGDNMPSDRADVMLGEQNAMTDISHMIEMLQQQSMENGLHTCNLCLATFPDSTTLKAHKQTHKEPEKGLPYLCNQRRKTFSRTCNLKSQGPHVCGQCGKALPSLFKLQKHKCEKIGDKPFSCVVCGNKFSRLWNLKLHQRIHTQEKPHHCTMCDKSFTRADILKIHQRTHTGERPYCCLVCGLNFKRLDHLKSHQRKHLPDHIHNLTPGVCVIAPLLPPGTVMADMDSLIVTFQTQLSDVMETVVKTTMYEVTRLVEDSLLLELKARCQEVERLRLELELQKTEKQLSDQRAKEAERAEESAAETIKEEDDKRQELHTDFVREGKNTDDVNNSRHVCKSGPTHEQEMTAASFSPVWTPQGVSTAALPLSLSAQRGHLGDKHVSNHSAAPWINIKQSSHSVHTNPSFNSNSNMGGPRQIFRCGQCGKCFPHPSNLKSHMLTHTGERPFCCSLCGRTFTKLSNLKAHRRVHTGERPYSCPSCGKRFTQNCNLKRHQRIHLEG</sequence>
<evidence type="ECO:0000256" key="12">
    <source>
        <dbReference type="SAM" id="Coils"/>
    </source>
</evidence>
<comment type="similarity">
    <text evidence="2">Belongs to the krueppel C2H2-type zinc-finger protein family.</text>
</comment>
<dbReference type="FunFam" id="3.30.160.60:FF:000630">
    <property type="entry name" value="Zinc finger protein 180"/>
    <property type="match status" value="1"/>
</dbReference>
<dbReference type="FunFam" id="3.30.160.60:FF:002343">
    <property type="entry name" value="Zinc finger protein 33A"/>
    <property type="match status" value="1"/>
</dbReference>
<feature type="compositionally biased region" description="Polar residues" evidence="13">
    <location>
        <begin position="118"/>
        <end position="134"/>
    </location>
</feature>
<evidence type="ECO:0000256" key="5">
    <source>
        <dbReference type="ARBA" id="ARBA00022771"/>
    </source>
</evidence>
<protein>
    <recommendedName>
        <fullName evidence="14">C2H2-type domain-containing protein</fullName>
    </recommendedName>
</protein>
<feature type="domain" description="C2H2-type" evidence="14">
    <location>
        <begin position="416"/>
        <end position="443"/>
    </location>
</feature>
<dbReference type="SMART" id="SM00355">
    <property type="entry name" value="ZnF_C2H2"/>
    <property type="match status" value="8"/>
</dbReference>
<dbReference type="FunFam" id="3.30.160.60:FF:001155">
    <property type="entry name" value="Zinc finger 30C"/>
    <property type="match status" value="1"/>
</dbReference>
<dbReference type="GO" id="GO:0005634">
    <property type="term" value="C:nucleus"/>
    <property type="evidence" value="ECO:0007669"/>
    <property type="project" value="UniProtKB-SubCell"/>
</dbReference>
<comment type="caution">
    <text evidence="15">The sequence shown here is derived from an EMBL/GenBank/DDBJ whole genome shotgun (WGS) entry which is preliminary data.</text>
</comment>
<evidence type="ECO:0000259" key="14">
    <source>
        <dbReference type="PROSITE" id="PS50157"/>
    </source>
</evidence>
<reference evidence="16" key="1">
    <citation type="submission" date="2024-04" db="EMBL/GenBank/DDBJ databases">
        <title>Salinicola lusitanus LLJ914,a marine bacterium isolated from the Okinawa Trough.</title>
        <authorList>
            <person name="Li J."/>
        </authorList>
    </citation>
    <scope>NUCLEOTIDE SEQUENCE [LARGE SCALE GENOMIC DNA]</scope>
</reference>
<dbReference type="Pfam" id="PF00096">
    <property type="entry name" value="zf-C2H2"/>
    <property type="match status" value="6"/>
</dbReference>
<keyword evidence="3" id="KW-0479">Metal-binding</keyword>
<evidence type="ECO:0000256" key="6">
    <source>
        <dbReference type="ARBA" id="ARBA00022833"/>
    </source>
</evidence>
<comment type="subcellular location">
    <subcellularLocation>
        <location evidence="1">Nucleus</location>
    </subcellularLocation>
</comment>
<dbReference type="FunFam" id="3.30.160.60:FF:001480">
    <property type="entry name" value="Si:cabz01071911.3"/>
    <property type="match status" value="1"/>
</dbReference>
<dbReference type="Gene3D" id="3.30.160.60">
    <property type="entry name" value="Classic Zinc Finger"/>
    <property type="match status" value="7"/>
</dbReference>
<accession>A0AAW0PJZ3</accession>